<name>A0A2U2BR28_9PROT</name>
<keyword evidence="1" id="KW-1133">Transmembrane helix</keyword>
<keyword evidence="3" id="KW-1185">Reference proteome</keyword>
<sequence length="98" mass="10278">MAIAIAATGFMVDATIGEESPIGSGWVVSPFALSAVVTLFSWMLQKKKALARSAFGGRGIRSASLQNPLLRNETYDLLAFSLIVFGAAWVVTATLASA</sequence>
<gene>
    <name evidence="2" type="ORF">DDZ18_11850</name>
</gene>
<evidence type="ECO:0000256" key="1">
    <source>
        <dbReference type="SAM" id="Phobius"/>
    </source>
</evidence>
<evidence type="ECO:0000313" key="3">
    <source>
        <dbReference type="Proteomes" id="UP000245168"/>
    </source>
</evidence>
<protein>
    <submittedName>
        <fullName evidence="2">Uncharacterized protein</fullName>
    </submittedName>
</protein>
<dbReference type="Proteomes" id="UP000245168">
    <property type="component" value="Unassembled WGS sequence"/>
</dbReference>
<accession>A0A2U2BR28</accession>
<keyword evidence="1" id="KW-0472">Membrane</keyword>
<evidence type="ECO:0000313" key="2">
    <source>
        <dbReference type="EMBL" id="PWE16463.1"/>
    </source>
</evidence>
<feature type="transmembrane region" description="Helical" evidence="1">
    <location>
        <begin position="24"/>
        <end position="44"/>
    </location>
</feature>
<keyword evidence="1" id="KW-0812">Transmembrane</keyword>
<organism evidence="2 3">
    <name type="scientific">Marinicauda salina</name>
    <dbReference type="NCBI Taxonomy" id="2135793"/>
    <lineage>
        <taxon>Bacteria</taxon>
        <taxon>Pseudomonadati</taxon>
        <taxon>Pseudomonadota</taxon>
        <taxon>Alphaproteobacteria</taxon>
        <taxon>Maricaulales</taxon>
        <taxon>Maricaulaceae</taxon>
        <taxon>Marinicauda</taxon>
    </lineage>
</organism>
<dbReference type="AlphaFoldDB" id="A0A2U2BR28"/>
<feature type="transmembrane region" description="Helical" evidence="1">
    <location>
        <begin position="77"/>
        <end position="96"/>
    </location>
</feature>
<proteinExistence type="predicted"/>
<comment type="caution">
    <text evidence="2">The sequence shown here is derived from an EMBL/GenBank/DDBJ whole genome shotgun (WGS) entry which is preliminary data.</text>
</comment>
<reference evidence="3" key="1">
    <citation type="submission" date="2018-05" db="EMBL/GenBank/DDBJ databases">
        <authorList>
            <person name="Liu B.-T."/>
        </authorList>
    </citation>
    <scope>NUCLEOTIDE SEQUENCE [LARGE SCALE GENOMIC DNA]</scope>
    <source>
        <strain evidence="3">WD6-1</strain>
    </source>
</reference>
<dbReference type="EMBL" id="QEXV01000006">
    <property type="protein sequence ID" value="PWE16463.1"/>
    <property type="molecule type" value="Genomic_DNA"/>
</dbReference>